<evidence type="ECO:0000313" key="9">
    <source>
        <dbReference type="EMBL" id="MBC8541046.1"/>
    </source>
</evidence>
<dbReference type="SMART" id="SM00631">
    <property type="entry name" value="Zn_pept"/>
    <property type="match status" value="1"/>
</dbReference>
<feature type="domain" description="Peptidase M14" evidence="8">
    <location>
        <begin position="8"/>
        <end position="302"/>
    </location>
</feature>
<evidence type="ECO:0000256" key="5">
    <source>
        <dbReference type="ARBA" id="ARBA00022833"/>
    </source>
</evidence>
<dbReference type="EMBL" id="JACRSU010000003">
    <property type="protein sequence ID" value="MBC8541046.1"/>
    <property type="molecule type" value="Genomic_DNA"/>
</dbReference>
<dbReference type="PROSITE" id="PS52035">
    <property type="entry name" value="PEPTIDASE_M14"/>
    <property type="match status" value="1"/>
</dbReference>
<dbReference type="GO" id="GO:0004181">
    <property type="term" value="F:metallocarboxypeptidase activity"/>
    <property type="evidence" value="ECO:0007669"/>
    <property type="project" value="InterPro"/>
</dbReference>
<evidence type="ECO:0000256" key="7">
    <source>
        <dbReference type="PROSITE-ProRule" id="PRU01379"/>
    </source>
</evidence>
<dbReference type="PANTHER" id="PTHR11705:SF143">
    <property type="entry name" value="SLL0236 PROTEIN"/>
    <property type="match status" value="1"/>
</dbReference>
<evidence type="ECO:0000256" key="6">
    <source>
        <dbReference type="ARBA" id="ARBA00023049"/>
    </source>
</evidence>
<evidence type="ECO:0000256" key="2">
    <source>
        <dbReference type="ARBA" id="ARBA00005988"/>
    </source>
</evidence>
<name>A0A926DNE4_9FIRM</name>
<dbReference type="GO" id="GO:0008270">
    <property type="term" value="F:zinc ion binding"/>
    <property type="evidence" value="ECO:0007669"/>
    <property type="project" value="InterPro"/>
</dbReference>
<accession>A0A926DNE4</accession>
<evidence type="ECO:0000256" key="4">
    <source>
        <dbReference type="ARBA" id="ARBA00022801"/>
    </source>
</evidence>
<dbReference type="Proteomes" id="UP000611762">
    <property type="component" value="Unassembled WGS sequence"/>
</dbReference>
<dbReference type="RefSeq" id="WP_249312834.1">
    <property type="nucleotide sequence ID" value="NZ_JACRSU010000003.1"/>
</dbReference>
<dbReference type="Gene3D" id="3.40.630.10">
    <property type="entry name" value="Zn peptidases"/>
    <property type="match status" value="1"/>
</dbReference>
<reference evidence="9" key="1">
    <citation type="submission" date="2020-08" db="EMBL/GenBank/DDBJ databases">
        <title>Genome public.</title>
        <authorList>
            <person name="Liu C."/>
            <person name="Sun Q."/>
        </authorList>
    </citation>
    <scope>NUCLEOTIDE SEQUENCE</scope>
    <source>
        <strain evidence="9">H8</strain>
    </source>
</reference>
<gene>
    <name evidence="9" type="ORF">H8698_08690</name>
</gene>
<evidence type="ECO:0000256" key="1">
    <source>
        <dbReference type="ARBA" id="ARBA00001947"/>
    </source>
</evidence>
<protein>
    <submittedName>
        <fullName evidence="9">Peptidase M14</fullName>
    </submittedName>
</protein>
<dbReference type="AlphaFoldDB" id="A0A926DNE4"/>
<dbReference type="GO" id="GO:0005615">
    <property type="term" value="C:extracellular space"/>
    <property type="evidence" value="ECO:0007669"/>
    <property type="project" value="TreeGrafter"/>
</dbReference>
<dbReference type="PANTHER" id="PTHR11705">
    <property type="entry name" value="PROTEASE FAMILY M14 CARBOXYPEPTIDASE A,B"/>
    <property type="match status" value="1"/>
</dbReference>
<dbReference type="InterPro" id="IPR034274">
    <property type="entry name" value="ENP1_M14_CPD"/>
</dbReference>
<evidence type="ECO:0000313" key="10">
    <source>
        <dbReference type="Proteomes" id="UP000611762"/>
    </source>
</evidence>
<keyword evidence="5" id="KW-0862">Zinc</keyword>
<sequence length="302" mass="33948">MQIISTDKEYTYDVFMDDFFRLMGEYNILESGTAGYSVLGKRIPFIRFGRGCRKILITGAHHGKEWITAMLNMALIEALCRMYGEGKRFGETNMIEFFNTRSIYFIPMVNPDGVNLCIRGLTEDIPTFTQSRLIGMNAGSREFVGLWQSNIRGVDLNHNYDALFEKGRTMEFAAGVYGPGKGRYSGEYPESEPETQAVVGLTKEINPDIVIAYHSQGEEIYYNFNGKCARGAVNIAQTLARATGYKLIEADGLTDCSGYKDWVIEHFNIPAYTIEVGKGENPLPLSQFDKIYSDNLKAVLCL</sequence>
<comment type="cofactor">
    <cofactor evidence="1">
        <name>Zn(2+)</name>
        <dbReference type="ChEBI" id="CHEBI:29105"/>
    </cofactor>
</comment>
<dbReference type="GO" id="GO:0006508">
    <property type="term" value="P:proteolysis"/>
    <property type="evidence" value="ECO:0007669"/>
    <property type="project" value="UniProtKB-KW"/>
</dbReference>
<feature type="active site" description="Proton donor/acceptor" evidence="7">
    <location>
        <position position="275"/>
    </location>
</feature>
<keyword evidence="10" id="KW-1185">Reference proteome</keyword>
<dbReference type="InterPro" id="IPR000834">
    <property type="entry name" value="Peptidase_M14"/>
</dbReference>
<evidence type="ECO:0000259" key="8">
    <source>
        <dbReference type="PROSITE" id="PS52035"/>
    </source>
</evidence>
<keyword evidence="6" id="KW-0482">Metalloprotease</keyword>
<keyword evidence="3" id="KW-0645">Protease</keyword>
<dbReference type="SUPFAM" id="SSF53187">
    <property type="entry name" value="Zn-dependent exopeptidases"/>
    <property type="match status" value="1"/>
</dbReference>
<comment type="caution">
    <text evidence="9">The sequence shown here is derived from an EMBL/GenBank/DDBJ whole genome shotgun (WGS) entry which is preliminary data.</text>
</comment>
<keyword evidence="4" id="KW-0378">Hydrolase</keyword>
<dbReference type="CDD" id="cd06229">
    <property type="entry name" value="M14_Endopeptidase_I"/>
    <property type="match status" value="1"/>
</dbReference>
<dbReference type="Pfam" id="PF00246">
    <property type="entry name" value="Peptidase_M14"/>
    <property type="match status" value="1"/>
</dbReference>
<comment type="similarity">
    <text evidence="2 7">Belongs to the peptidase M14 family.</text>
</comment>
<proteinExistence type="inferred from homology"/>
<organism evidence="9 10">
    <name type="scientific">Congzhengia minquanensis</name>
    <dbReference type="NCBI Taxonomy" id="2763657"/>
    <lineage>
        <taxon>Bacteria</taxon>
        <taxon>Bacillati</taxon>
        <taxon>Bacillota</taxon>
        <taxon>Clostridia</taxon>
        <taxon>Eubacteriales</taxon>
        <taxon>Oscillospiraceae</taxon>
        <taxon>Congzhengia</taxon>
    </lineage>
</organism>
<evidence type="ECO:0000256" key="3">
    <source>
        <dbReference type="ARBA" id="ARBA00022670"/>
    </source>
</evidence>